<dbReference type="InterPro" id="IPR005325">
    <property type="entry name" value="DUF308_memb"/>
</dbReference>
<organism evidence="2 3">
    <name type="scientific">Silvibacterium bohemicum</name>
    <dbReference type="NCBI Taxonomy" id="1577686"/>
    <lineage>
        <taxon>Bacteria</taxon>
        <taxon>Pseudomonadati</taxon>
        <taxon>Acidobacteriota</taxon>
        <taxon>Terriglobia</taxon>
        <taxon>Terriglobales</taxon>
        <taxon>Acidobacteriaceae</taxon>
        <taxon>Silvibacterium</taxon>
    </lineage>
</organism>
<sequence length="183" mass="19748">MNDASTSLSVAGRGSHGWSIAISIFMILAGLLAIFIPPVAGIAITVLVGWLLVVSGAFHLIFGWHHRSKGSLLWELIVGMVYIVAGIFLLEHPVAGLATLTLALAGYLLAESILELVLAFRLRPHPGWGWLLFDGIITLIVAIMIWRTWPFSAPWAIGTLVGISMLFSGTSRLMFSMGARKLA</sequence>
<dbReference type="PANTHER" id="PTHR34989:SF1">
    <property type="entry name" value="PROTEIN HDED"/>
    <property type="match status" value="1"/>
</dbReference>
<dbReference type="OrthoDB" id="9815400at2"/>
<feature type="transmembrane region" description="Helical" evidence="1">
    <location>
        <begin position="72"/>
        <end position="90"/>
    </location>
</feature>
<comment type="caution">
    <text evidence="2">The sequence shown here is derived from an EMBL/GenBank/DDBJ whole genome shotgun (WGS) entry which is preliminary data.</text>
</comment>
<keyword evidence="1" id="KW-0472">Membrane</keyword>
<reference evidence="2 3" key="1">
    <citation type="submission" date="2020-08" db="EMBL/GenBank/DDBJ databases">
        <title>Genomic Encyclopedia of Type Strains, Phase IV (KMG-IV): sequencing the most valuable type-strain genomes for metagenomic binning, comparative biology and taxonomic classification.</title>
        <authorList>
            <person name="Goeker M."/>
        </authorList>
    </citation>
    <scope>NUCLEOTIDE SEQUENCE [LARGE SCALE GENOMIC DNA]</scope>
    <source>
        <strain evidence="2 3">DSM 103733</strain>
    </source>
</reference>
<feature type="transmembrane region" description="Helical" evidence="1">
    <location>
        <begin position="42"/>
        <end position="65"/>
    </location>
</feature>
<dbReference type="EMBL" id="JACHEK010000002">
    <property type="protein sequence ID" value="MBB6143233.1"/>
    <property type="molecule type" value="Genomic_DNA"/>
</dbReference>
<dbReference type="AlphaFoldDB" id="A0A841JPJ6"/>
<evidence type="ECO:0000313" key="2">
    <source>
        <dbReference type="EMBL" id="MBB6143233.1"/>
    </source>
</evidence>
<dbReference type="InterPro" id="IPR052712">
    <property type="entry name" value="Acid_resist_chaperone_HdeD"/>
</dbReference>
<keyword evidence="1" id="KW-1133">Transmembrane helix</keyword>
<dbReference type="PANTHER" id="PTHR34989">
    <property type="entry name" value="PROTEIN HDED"/>
    <property type="match status" value="1"/>
</dbReference>
<dbReference type="RefSeq" id="WP_050062138.1">
    <property type="nucleotide sequence ID" value="NZ_JACHEK010000002.1"/>
</dbReference>
<name>A0A841JPJ6_9BACT</name>
<protein>
    <submittedName>
        <fullName evidence="2">Uncharacterized membrane protein HdeD (DUF308 family)</fullName>
    </submittedName>
</protein>
<dbReference type="Pfam" id="PF03729">
    <property type="entry name" value="DUF308"/>
    <property type="match status" value="1"/>
</dbReference>
<dbReference type="GO" id="GO:0005886">
    <property type="term" value="C:plasma membrane"/>
    <property type="evidence" value="ECO:0007669"/>
    <property type="project" value="TreeGrafter"/>
</dbReference>
<keyword evidence="3" id="KW-1185">Reference proteome</keyword>
<feature type="transmembrane region" description="Helical" evidence="1">
    <location>
        <begin position="130"/>
        <end position="149"/>
    </location>
</feature>
<gene>
    <name evidence="2" type="ORF">HNQ77_001177</name>
</gene>
<proteinExistence type="predicted"/>
<evidence type="ECO:0000256" key="1">
    <source>
        <dbReference type="SAM" id="Phobius"/>
    </source>
</evidence>
<keyword evidence="1" id="KW-0812">Transmembrane</keyword>
<feature type="transmembrane region" description="Helical" evidence="1">
    <location>
        <begin position="155"/>
        <end position="175"/>
    </location>
</feature>
<evidence type="ECO:0000313" key="3">
    <source>
        <dbReference type="Proteomes" id="UP000538666"/>
    </source>
</evidence>
<feature type="transmembrane region" description="Helical" evidence="1">
    <location>
        <begin position="17"/>
        <end position="36"/>
    </location>
</feature>
<feature type="transmembrane region" description="Helical" evidence="1">
    <location>
        <begin position="96"/>
        <end position="118"/>
    </location>
</feature>
<dbReference type="Proteomes" id="UP000538666">
    <property type="component" value="Unassembled WGS sequence"/>
</dbReference>
<accession>A0A841JPJ6</accession>